<sequence>MNIDESLKCPICNSKNFLLKHESTYLYTYKFNEKDIKSNEEFLPYLFDNREHVNLKQYLQCEDCRSQFPCTFDMASEKISLTIIQKAVRSDYVKSPEFFG</sequence>
<keyword evidence="2" id="KW-1185">Reference proteome</keyword>
<accession>A0ABS6EYH0</accession>
<comment type="caution">
    <text evidence="1">The sequence shown here is derived from an EMBL/GenBank/DDBJ whole genome shotgun (WGS) entry which is preliminary data.</text>
</comment>
<gene>
    <name evidence="1" type="ORF">KQI89_05710</name>
</gene>
<reference evidence="1 2" key="1">
    <citation type="submission" date="2021-06" db="EMBL/GenBank/DDBJ databases">
        <authorList>
            <person name="Sun Q."/>
            <person name="Li D."/>
        </authorList>
    </citation>
    <scope>NUCLEOTIDE SEQUENCE [LARGE SCALE GENOMIC DNA]</scope>
    <source>
        <strain evidence="1 2">MSJ-4</strain>
    </source>
</reference>
<evidence type="ECO:0000313" key="2">
    <source>
        <dbReference type="Proteomes" id="UP000736583"/>
    </source>
</evidence>
<organism evidence="1 2">
    <name type="scientific">Clostridium simiarum</name>
    <dbReference type="NCBI Taxonomy" id="2841506"/>
    <lineage>
        <taxon>Bacteria</taxon>
        <taxon>Bacillati</taxon>
        <taxon>Bacillota</taxon>
        <taxon>Clostridia</taxon>
        <taxon>Eubacteriales</taxon>
        <taxon>Clostridiaceae</taxon>
        <taxon>Clostridium</taxon>
    </lineage>
</organism>
<protein>
    <submittedName>
        <fullName evidence="1">Uncharacterized protein</fullName>
    </submittedName>
</protein>
<proteinExistence type="predicted"/>
<dbReference type="Proteomes" id="UP000736583">
    <property type="component" value="Unassembled WGS sequence"/>
</dbReference>
<name>A0ABS6EYH0_9CLOT</name>
<dbReference type="RefSeq" id="WP_216456262.1">
    <property type="nucleotide sequence ID" value="NZ_JAHLQL010000001.1"/>
</dbReference>
<dbReference type="EMBL" id="JAHLQL010000001">
    <property type="protein sequence ID" value="MBU5591252.1"/>
    <property type="molecule type" value="Genomic_DNA"/>
</dbReference>
<evidence type="ECO:0000313" key="1">
    <source>
        <dbReference type="EMBL" id="MBU5591252.1"/>
    </source>
</evidence>